<organism evidence="2 3">
    <name type="scientific">Venturia nashicola</name>
    <dbReference type="NCBI Taxonomy" id="86259"/>
    <lineage>
        <taxon>Eukaryota</taxon>
        <taxon>Fungi</taxon>
        <taxon>Dikarya</taxon>
        <taxon>Ascomycota</taxon>
        <taxon>Pezizomycotina</taxon>
        <taxon>Dothideomycetes</taxon>
        <taxon>Pleosporomycetidae</taxon>
        <taxon>Venturiales</taxon>
        <taxon>Venturiaceae</taxon>
        <taxon>Venturia</taxon>
    </lineage>
</organism>
<gene>
    <name evidence="2" type="ORF">E6O75_ATG02711</name>
</gene>
<accession>A0A4Z1PGB1</accession>
<comment type="caution">
    <text evidence="2">The sequence shown here is derived from an EMBL/GenBank/DDBJ whole genome shotgun (WGS) entry which is preliminary data.</text>
</comment>
<feature type="compositionally biased region" description="Basic and acidic residues" evidence="1">
    <location>
        <begin position="127"/>
        <end position="138"/>
    </location>
</feature>
<name>A0A4Z1PGB1_9PEZI</name>
<feature type="region of interest" description="Disordered" evidence="1">
    <location>
        <begin position="113"/>
        <end position="138"/>
    </location>
</feature>
<sequence>MSTIEDVSALQQKWEQLSEWGAQNPEEWSKRELENNEMLLEGIEAELTLRTALPNWSLTPTNITRIQGLEETAQTVRNRIAWCKGEYEYDGGERVNIEEEERDESLLILEAETEGLDEEGGESEEAQEGRGDVEMGGA</sequence>
<protein>
    <submittedName>
        <fullName evidence="2">Uncharacterized protein</fullName>
    </submittedName>
</protein>
<dbReference type="Proteomes" id="UP000298493">
    <property type="component" value="Unassembled WGS sequence"/>
</dbReference>
<proteinExistence type="predicted"/>
<evidence type="ECO:0000313" key="2">
    <source>
        <dbReference type="EMBL" id="TID24346.1"/>
    </source>
</evidence>
<evidence type="ECO:0000313" key="3">
    <source>
        <dbReference type="Proteomes" id="UP000298493"/>
    </source>
</evidence>
<dbReference type="OrthoDB" id="3926113at2759"/>
<feature type="compositionally biased region" description="Acidic residues" evidence="1">
    <location>
        <begin position="113"/>
        <end position="126"/>
    </location>
</feature>
<dbReference type="EMBL" id="SNSC02000005">
    <property type="protein sequence ID" value="TID24346.1"/>
    <property type="molecule type" value="Genomic_DNA"/>
</dbReference>
<dbReference type="AlphaFoldDB" id="A0A4Z1PGB1"/>
<keyword evidence="3" id="KW-1185">Reference proteome</keyword>
<evidence type="ECO:0000256" key="1">
    <source>
        <dbReference type="SAM" id="MobiDB-lite"/>
    </source>
</evidence>
<reference evidence="2 3" key="1">
    <citation type="submission" date="2019-04" db="EMBL/GenBank/DDBJ databases">
        <title>High contiguity whole genome sequence and gene annotation resource for two Venturia nashicola isolates.</title>
        <authorList>
            <person name="Prokchorchik M."/>
            <person name="Won K."/>
            <person name="Lee Y."/>
            <person name="Choi E.D."/>
            <person name="Segonzac C."/>
            <person name="Sohn K.H."/>
        </authorList>
    </citation>
    <scope>NUCLEOTIDE SEQUENCE [LARGE SCALE GENOMIC DNA]</scope>
    <source>
        <strain evidence="2 3">PRI2</strain>
    </source>
</reference>